<dbReference type="AlphaFoldDB" id="A0A328E1A4"/>
<organism evidence="2 3">
    <name type="scientific">Cuscuta australis</name>
    <dbReference type="NCBI Taxonomy" id="267555"/>
    <lineage>
        <taxon>Eukaryota</taxon>
        <taxon>Viridiplantae</taxon>
        <taxon>Streptophyta</taxon>
        <taxon>Embryophyta</taxon>
        <taxon>Tracheophyta</taxon>
        <taxon>Spermatophyta</taxon>
        <taxon>Magnoliopsida</taxon>
        <taxon>eudicotyledons</taxon>
        <taxon>Gunneridae</taxon>
        <taxon>Pentapetalae</taxon>
        <taxon>asterids</taxon>
        <taxon>lamiids</taxon>
        <taxon>Solanales</taxon>
        <taxon>Convolvulaceae</taxon>
        <taxon>Cuscuteae</taxon>
        <taxon>Cuscuta</taxon>
        <taxon>Cuscuta subgen. Grammica</taxon>
        <taxon>Cuscuta sect. Cleistogrammica</taxon>
    </lineage>
</organism>
<dbReference type="PANTHER" id="PTHR34560:SF1">
    <property type="entry name" value="START DOMAIN-CONTAINING PROTEIN"/>
    <property type="match status" value="1"/>
</dbReference>
<proteinExistence type="predicted"/>
<gene>
    <name evidence="2" type="ORF">DM860_010470</name>
</gene>
<evidence type="ECO:0000256" key="1">
    <source>
        <dbReference type="SAM" id="MobiDB-lite"/>
    </source>
</evidence>
<feature type="region of interest" description="Disordered" evidence="1">
    <location>
        <begin position="506"/>
        <end position="528"/>
    </location>
</feature>
<protein>
    <recommendedName>
        <fullName evidence="4">START domain-containing protein</fullName>
    </recommendedName>
</protein>
<evidence type="ECO:0008006" key="4">
    <source>
        <dbReference type="Google" id="ProtNLM"/>
    </source>
</evidence>
<feature type="compositionally biased region" description="Polar residues" evidence="1">
    <location>
        <begin position="431"/>
        <end position="442"/>
    </location>
</feature>
<keyword evidence="3" id="KW-1185">Reference proteome</keyword>
<dbReference type="Proteomes" id="UP000249390">
    <property type="component" value="Unassembled WGS sequence"/>
</dbReference>
<dbReference type="SUPFAM" id="SSF55961">
    <property type="entry name" value="Bet v1-like"/>
    <property type="match status" value="1"/>
</dbReference>
<dbReference type="PANTHER" id="PTHR34560">
    <property type="entry name" value="POLYKETIDE CYCLASE/DEHYDRASE/LIPID TRANSPORT SUPERFAMILY PROTEIN"/>
    <property type="match status" value="1"/>
</dbReference>
<feature type="region of interest" description="Disordered" evidence="1">
    <location>
        <begin position="431"/>
        <end position="455"/>
    </location>
</feature>
<sequence>MAEKGNISEYRDQLDKTLSCHDLVSKEVLKRLVRNQILSSSSFETPQEFIDNVVERRSNELAHTLGMLRSASLAEGGDSNPSNVSHGGWKVKQDAEELRVMYREGPEGTPFHILLVEGFVDGPVDVCLCISWEVDLYKKWWPQTTVPNFKVAYSKCLQKVRIGEHISVVRMKLPWPLSTREALINFFKFDYFQDGLVVVLFNSISDIENVGDYGSHGLSRDGGLDADDEVVRIDVVGGFAMQKVTANRSYFRTIANMDIKLDFVPPALINFFSRQLIGSGFKLYKKEVAYVSRGDKDFSNALKDPMYNRIREALYSHNKSNGHKNNYKQTNVTNEHEFPEKAQHRAVHSASENSVTRGEKICGEIEEIVGEDNEEAGTVNMDSQKHDSPLKNQIRQEGPIAENGIGVSPEVRRALAKLEMAISFIRNSFATSPASRTTSIESSPMKDETEDSKSLGSVLQTLEKNDIGTTAEITSKELTAITASHEHMISSNNHISRDTISSLCTKETSHNSKAPISPDPCTSDSHSIGDQEVAGTILEDILFRDNNPKATDLNSIIKEGTFGKRKTSKHRYCCCTLLSRQHIST</sequence>
<name>A0A328E1A4_9ASTE</name>
<dbReference type="Gene3D" id="3.30.530.20">
    <property type="match status" value="1"/>
</dbReference>
<evidence type="ECO:0000313" key="3">
    <source>
        <dbReference type="Proteomes" id="UP000249390"/>
    </source>
</evidence>
<reference evidence="2 3" key="1">
    <citation type="submission" date="2018-06" db="EMBL/GenBank/DDBJ databases">
        <title>The Genome of Cuscuta australis (Dodder) Provides Insight into the Evolution of Plant Parasitism.</title>
        <authorList>
            <person name="Liu H."/>
        </authorList>
    </citation>
    <scope>NUCLEOTIDE SEQUENCE [LARGE SCALE GENOMIC DNA]</scope>
    <source>
        <strain evidence="3">cv. Yunnan</strain>
        <tissue evidence="2">Vines</tissue>
    </source>
</reference>
<comment type="caution">
    <text evidence="2">The sequence shown here is derived from an EMBL/GenBank/DDBJ whole genome shotgun (WGS) entry which is preliminary data.</text>
</comment>
<accession>A0A328E1A4</accession>
<evidence type="ECO:0000313" key="2">
    <source>
        <dbReference type="EMBL" id="RAL51752.1"/>
    </source>
</evidence>
<feature type="compositionally biased region" description="Basic and acidic residues" evidence="1">
    <location>
        <begin position="444"/>
        <end position="453"/>
    </location>
</feature>
<dbReference type="EMBL" id="NQVE01000046">
    <property type="protein sequence ID" value="RAL51752.1"/>
    <property type="molecule type" value="Genomic_DNA"/>
</dbReference>
<dbReference type="InterPro" id="IPR023393">
    <property type="entry name" value="START-like_dom_sf"/>
</dbReference>